<reference evidence="2 3" key="1">
    <citation type="journal article" date="2014" name="Antonie Van Leeuwenhoek">
        <title>Roseivivax atlanticus sp. nov., isolated from surface seawater of the Atlantic Ocean.</title>
        <authorList>
            <person name="Li G."/>
            <person name="Lai Q."/>
            <person name="Liu X."/>
            <person name="Sun F."/>
            <person name="Shao Z."/>
        </authorList>
    </citation>
    <scope>NUCLEOTIDE SEQUENCE [LARGE SCALE GENOMIC DNA]</scope>
    <source>
        <strain evidence="2 3">22II-s10s</strain>
    </source>
</reference>
<name>W4HQ19_9RHOB</name>
<evidence type="ECO:0000256" key="1">
    <source>
        <dbReference type="ARBA" id="ARBA00001954"/>
    </source>
</evidence>
<keyword evidence="2" id="KW-0808">Transferase</keyword>
<dbReference type="PANTHER" id="PTHR20883:SF48">
    <property type="entry name" value="ECTOINE DIOXYGENASE"/>
    <property type="match status" value="1"/>
</dbReference>
<dbReference type="AlphaFoldDB" id="W4HQ19"/>
<organism evidence="2 3">
    <name type="scientific">Roseivivax marinus</name>
    <dbReference type="NCBI Taxonomy" id="1379903"/>
    <lineage>
        <taxon>Bacteria</taxon>
        <taxon>Pseudomonadati</taxon>
        <taxon>Pseudomonadota</taxon>
        <taxon>Alphaproteobacteria</taxon>
        <taxon>Rhodobacterales</taxon>
        <taxon>Roseobacteraceae</taxon>
        <taxon>Roseivivax</taxon>
    </lineage>
</organism>
<evidence type="ECO:0000313" key="3">
    <source>
        <dbReference type="Proteomes" id="UP000019063"/>
    </source>
</evidence>
<comment type="caution">
    <text evidence="2">The sequence shown here is derived from an EMBL/GenBank/DDBJ whole genome shotgun (WGS) entry which is preliminary data.</text>
</comment>
<dbReference type="EMBL" id="AQQW01000001">
    <property type="protein sequence ID" value="ETW14789.1"/>
    <property type="molecule type" value="Genomic_DNA"/>
</dbReference>
<protein>
    <submittedName>
        <fullName evidence="2">Family 2 glycosyl transferase</fullName>
    </submittedName>
</protein>
<keyword evidence="3" id="KW-1185">Reference proteome</keyword>
<dbReference type="STRING" id="1379903.ATO8_02740"/>
<dbReference type="Gene3D" id="2.60.120.620">
    <property type="entry name" value="q2cbj1_9rhob like domain"/>
    <property type="match status" value="1"/>
</dbReference>
<sequence length="203" mass="21878">MTGAASGFFTSVLQPPDLRRRAHEAIRAVLAPALAPLFGEARIVLASVVARSPGSDRQDLPLHQDWSFVDEARARSISVWVPLQDVSSGNGCMQVVPRSHLHDQPLRAIGSGFRYAGIEDVLRRDHLVDVPLAAGDALVFDHRLIHGSHANASPDIRMAVGAVLLPRDEPLHLGIGRGQDAVFADRTDAFLLEADLAAIARGR</sequence>
<gene>
    <name evidence="2" type="ORF">ATO8_02740</name>
</gene>
<dbReference type="GO" id="GO:0016706">
    <property type="term" value="F:2-oxoglutarate-dependent dioxygenase activity"/>
    <property type="evidence" value="ECO:0007669"/>
    <property type="project" value="UniProtKB-ARBA"/>
</dbReference>
<comment type="cofactor">
    <cofactor evidence="1">
        <name>Fe(2+)</name>
        <dbReference type="ChEBI" id="CHEBI:29033"/>
    </cofactor>
</comment>
<proteinExistence type="predicted"/>
<dbReference type="Proteomes" id="UP000019063">
    <property type="component" value="Unassembled WGS sequence"/>
</dbReference>
<dbReference type="PANTHER" id="PTHR20883">
    <property type="entry name" value="PHYTANOYL-COA DIOXYGENASE DOMAIN CONTAINING 1"/>
    <property type="match status" value="1"/>
</dbReference>
<dbReference type="eggNOG" id="COG5285">
    <property type="taxonomic scope" value="Bacteria"/>
</dbReference>
<accession>W4HQ19</accession>
<dbReference type="GO" id="GO:0005506">
    <property type="term" value="F:iron ion binding"/>
    <property type="evidence" value="ECO:0007669"/>
    <property type="project" value="UniProtKB-ARBA"/>
</dbReference>
<dbReference type="GO" id="GO:0016740">
    <property type="term" value="F:transferase activity"/>
    <property type="evidence" value="ECO:0007669"/>
    <property type="project" value="UniProtKB-KW"/>
</dbReference>
<dbReference type="InterPro" id="IPR008775">
    <property type="entry name" value="Phytyl_CoA_dOase-like"/>
</dbReference>
<evidence type="ECO:0000313" key="2">
    <source>
        <dbReference type="EMBL" id="ETW14789.1"/>
    </source>
</evidence>
<dbReference type="Pfam" id="PF05721">
    <property type="entry name" value="PhyH"/>
    <property type="match status" value="1"/>
</dbReference>
<dbReference type="SUPFAM" id="SSF51197">
    <property type="entry name" value="Clavaminate synthase-like"/>
    <property type="match status" value="1"/>
</dbReference>